<keyword evidence="2" id="KW-0614">Plasmid</keyword>
<protein>
    <recommendedName>
        <fullName evidence="1">Replication initiation protein-like C-terminal domain-containing protein</fullName>
    </recommendedName>
</protein>
<dbReference type="InterPro" id="IPR003491">
    <property type="entry name" value="REP-like_C"/>
</dbReference>
<geneLocation type="plasmid" evidence="2">
    <name>pCYLM01</name>
</geneLocation>
<name>A3F822_9NOST</name>
<organism evidence="2">
    <name type="scientific">Johanseniella sp. A1345</name>
    <dbReference type="NCBI Taxonomy" id="380087"/>
    <lineage>
        <taxon>Bacteria</taxon>
        <taxon>Bacillati</taxon>
        <taxon>Cyanobacteriota</taxon>
        <taxon>Cyanophyceae</taxon>
        <taxon>Nostocales</taxon>
        <taxon>Nostocaceae</taxon>
        <taxon>Johanseniella</taxon>
    </lineage>
</organism>
<dbReference type="AlphaFoldDB" id="A3F822"/>
<evidence type="ECO:0000259" key="1">
    <source>
        <dbReference type="Pfam" id="PF02486"/>
    </source>
</evidence>
<dbReference type="EMBL" id="EF221636">
    <property type="protein sequence ID" value="ABN12951.1"/>
    <property type="molecule type" value="Genomic_DNA"/>
</dbReference>
<sequence length="299" mass="34202">MFAGIAWQSSVTSLDGLRCGYNQCDDGLIHAWVSLPGGMFHLADLRDAWRCLVGLRFSYNFKCTRIDGKLRDYSRRKTPTQIADEARAGNVARVKKYYQCGEGNVGQQSIDTCYLGSRKSEKFLRIYDAKPVHCIDAVDWELQCRDANADIFFQYLTDISNVESENRIECVARLIASAVLGAVEFIHRQEGVRLSRQQRQEWWEAMIDEAGGQIRFSIARQSVTVTRVLDWLQRQVITMMSALSQGLGVTNFNKWFESNMDRSVERFSRTHEALIQECRRYAASNADMYNPMQISIATS</sequence>
<accession>A3F822</accession>
<feature type="domain" description="Replication initiation protein-like C-terminal" evidence="1">
    <location>
        <begin position="62"/>
        <end position="244"/>
    </location>
</feature>
<dbReference type="Pfam" id="PF02486">
    <property type="entry name" value="Rep_trans"/>
    <property type="match status" value="1"/>
</dbReference>
<reference evidence="2" key="1">
    <citation type="submission" date="2007-01" db="EMBL/GenBank/DDBJ databases">
        <title>Isolation, cloning, sequencing and sequence analysis of Cylindrospermum sp. A1345 plasmid pCYLM01.</title>
        <authorList>
            <person name="Ganesan V."/>
            <person name="Anand N."/>
        </authorList>
    </citation>
    <scope>NUCLEOTIDE SEQUENCE</scope>
    <source>
        <strain evidence="2">A1345</strain>
        <plasmid evidence="2">pCYLM01</plasmid>
    </source>
</reference>
<evidence type="ECO:0000313" key="2">
    <source>
        <dbReference type="EMBL" id="ABN12951.1"/>
    </source>
</evidence>
<proteinExistence type="predicted"/>